<comment type="caution">
    <text evidence="3">The sequence shown here is derived from an EMBL/GenBank/DDBJ whole genome shotgun (WGS) entry which is preliminary data.</text>
</comment>
<dbReference type="FunFam" id="3.40.50.720:FF:000084">
    <property type="entry name" value="Short-chain dehydrogenase reductase"/>
    <property type="match status" value="1"/>
</dbReference>
<dbReference type="InterPro" id="IPR036291">
    <property type="entry name" value="NAD(P)-bd_dom_sf"/>
</dbReference>
<name>A0A6L9SGC8_9ACTN</name>
<dbReference type="PRINTS" id="PR00080">
    <property type="entry name" value="SDRFAMILY"/>
</dbReference>
<dbReference type="Gene3D" id="3.40.50.720">
    <property type="entry name" value="NAD(P)-binding Rossmann-like Domain"/>
    <property type="match status" value="1"/>
</dbReference>
<dbReference type="RefSeq" id="WP_163744947.1">
    <property type="nucleotide sequence ID" value="NZ_JAAGOA010000034.1"/>
</dbReference>
<dbReference type="PANTHER" id="PTHR43639">
    <property type="entry name" value="OXIDOREDUCTASE, SHORT-CHAIN DEHYDROGENASE/REDUCTASE FAMILY (AFU_ORTHOLOGUE AFUA_5G02870)"/>
    <property type="match status" value="1"/>
</dbReference>
<evidence type="ECO:0000256" key="1">
    <source>
        <dbReference type="ARBA" id="ARBA00006484"/>
    </source>
</evidence>
<dbReference type="Pfam" id="PF13561">
    <property type="entry name" value="adh_short_C2"/>
    <property type="match status" value="1"/>
</dbReference>
<proteinExistence type="inferred from homology"/>
<protein>
    <submittedName>
        <fullName evidence="3">SDR family oxidoreductase</fullName>
    </submittedName>
</protein>
<gene>
    <name evidence="3" type="ORF">G1H10_30085</name>
</gene>
<reference evidence="3 4" key="1">
    <citation type="submission" date="2020-02" db="EMBL/GenBank/DDBJ databases">
        <authorList>
            <person name="Li X.-J."/>
            <person name="Han X.-M."/>
        </authorList>
    </citation>
    <scope>NUCLEOTIDE SEQUENCE [LARGE SCALE GENOMIC DNA]</scope>
    <source>
        <strain evidence="3 4">CCTCC AB 2017055</strain>
    </source>
</reference>
<dbReference type="Proteomes" id="UP000475214">
    <property type="component" value="Unassembled WGS sequence"/>
</dbReference>
<dbReference type="InterPro" id="IPR002347">
    <property type="entry name" value="SDR_fam"/>
</dbReference>
<keyword evidence="2" id="KW-0560">Oxidoreductase</keyword>
<sequence>MPDLTGQVAFVTGGSRGIGAAIATRLAQDGADVAFTYRADKRSADETAGRIRAAGRTALAIQADSAEPHAATESVDTVVRNLGRLDILVANAGIFPNGPLDDVTLDEIDQTLAIHVRAPLLAAQAAAAHMGDGGRLIAIGSCYAERVPVPGVTLYSMTKSALTGLVKGLARDLGPRGITANVVHPGPTDTDMNPADGPDAEAERALTALGRYGTGADVAGMVAFLASQEGAWVTGASFAVDGGYAA</sequence>
<dbReference type="PANTHER" id="PTHR43639:SF1">
    <property type="entry name" value="SHORT-CHAIN DEHYDROGENASE_REDUCTASE FAMILY PROTEIN"/>
    <property type="match status" value="1"/>
</dbReference>
<dbReference type="GO" id="GO:0016491">
    <property type="term" value="F:oxidoreductase activity"/>
    <property type="evidence" value="ECO:0007669"/>
    <property type="project" value="UniProtKB-KW"/>
</dbReference>
<evidence type="ECO:0000313" key="4">
    <source>
        <dbReference type="Proteomes" id="UP000475214"/>
    </source>
</evidence>
<dbReference type="AlphaFoldDB" id="A0A6L9SGC8"/>
<organism evidence="3 4">
    <name type="scientific">Phytoactinopolyspora halotolerans</name>
    <dbReference type="NCBI Taxonomy" id="1981512"/>
    <lineage>
        <taxon>Bacteria</taxon>
        <taxon>Bacillati</taxon>
        <taxon>Actinomycetota</taxon>
        <taxon>Actinomycetes</taxon>
        <taxon>Jiangellales</taxon>
        <taxon>Jiangellaceae</taxon>
        <taxon>Phytoactinopolyspora</taxon>
    </lineage>
</organism>
<accession>A0A6L9SGC8</accession>
<evidence type="ECO:0000256" key="2">
    <source>
        <dbReference type="ARBA" id="ARBA00023002"/>
    </source>
</evidence>
<comment type="similarity">
    <text evidence="1">Belongs to the short-chain dehydrogenases/reductases (SDR) family.</text>
</comment>
<keyword evidence="4" id="KW-1185">Reference proteome</keyword>
<dbReference type="EMBL" id="JAAGOA010000034">
    <property type="protein sequence ID" value="NEE04425.1"/>
    <property type="molecule type" value="Genomic_DNA"/>
</dbReference>
<evidence type="ECO:0000313" key="3">
    <source>
        <dbReference type="EMBL" id="NEE04425.1"/>
    </source>
</evidence>
<dbReference type="PRINTS" id="PR00081">
    <property type="entry name" value="GDHRDH"/>
</dbReference>
<dbReference type="SUPFAM" id="SSF51735">
    <property type="entry name" value="NAD(P)-binding Rossmann-fold domains"/>
    <property type="match status" value="1"/>
</dbReference>